<organism evidence="3 4">
    <name type="scientific">Zymoseptoria tritici ST99CH_1A5</name>
    <dbReference type="NCBI Taxonomy" id="1276529"/>
    <lineage>
        <taxon>Eukaryota</taxon>
        <taxon>Fungi</taxon>
        <taxon>Dikarya</taxon>
        <taxon>Ascomycota</taxon>
        <taxon>Pezizomycotina</taxon>
        <taxon>Dothideomycetes</taxon>
        <taxon>Dothideomycetidae</taxon>
        <taxon>Mycosphaerellales</taxon>
        <taxon>Mycosphaerellaceae</taxon>
        <taxon>Zymoseptoria</taxon>
    </lineage>
</organism>
<evidence type="ECO:0000256" key="1">
    <source>
        <dbReference type="SAM" id="MobiDB-lite"/>
    </source>
</evidence>
<dbReference type="InterPro" id="IPR057684">
    <property type="entry name" value="DUF7924"/>
</dbReference>
<feature type="compositionally biased region" description="Basic and acidic residues" evidence="1">
    <location>
        <begin position="172"/>
        <end position="183"/>
    </location>
</feature>
<reference evidence="3 4" key="1">
    <citation type="submission" date="2016-10" db="EMBL/GenBank/DDBJ databases">
        <authorList>
            <person name="Varghese N."/>
        </authorList>
    </citation>
    <scope>NUCLEOTIDE SEQUENCE [LARGE SCALE GENOMIC DNA]</scope>
</reference>
<sequence length="545" mass="61859">MPQVPIAVANPVCLSAAAMKRRRAPELIAAAPPPRKSARLEALHREQPALAHGCVQDETYHSSEHVRREEATQQPTKLTSRKRSRAPNDSVAPSSPHRKRRRARAEESTACPADRSEFSEHPISHWAVHHEWPRWYSERGEDMERIFARKRSRSAGNRKPSDTDSAATPSSTDRESRGQKSAEYRQPQYGTLLATKNVFMRESELDISLGSKRVYERLLQQKGELPGDSLFSSDRFKASCRNIQDRNEARVIQDIGRLIVPSAEVLTTYGASHLQVLIESVNEGWNSSIPITKTRPQPDYAVGFRREAFTQDRLNRMRPIVGDLTQERSFFMATWYMYFPFLTCEVKCGAAALDVADRQNSHSTAIAVRAVVELFRAVKREKELHREILAFSISHDHRNVRIYGHYAEVGVGESETKYYRHPIHDFSFTAANGKEKWTAYNFTRNVYHDWMPTHFARICSAIDQIPADISFSVHSDSCYSERLSALSQDLEERSMSQSDAGSASVQGQDNVPSSSNREPTSASDTTVSDRLFKRPKGRRSAREPR</sequence>
<gene>
    <name evidence="3" type="ORF">ZT1A5_G12044</name>
</gene>
<evidence type="ECO:0000313" key="4">
    <source>
        <dbReference type="Proteomes" id="UP000215453"/>
    </source>
</evidence>
<name>A0A1Y6M478_ZYMTR</name>
<evidence type="ECO:0000259" key="2">
    <source>
        <dbReference type="Pfam" id="PF25545"/>
    </source>
</evidence>
<evidence type="ECO:0000313" key="3">
    <source>
        <dbReference type="EMBL" id="SMY30590.1"/>
    </source>
</evidence>
<feature type="region of interest" description="Disordered" evidence="1">
    <location>
        <begin position="489"/>
        <end position="545"/>
    </location>
</feature>
<feature type="region of interest" description="Disordered" evidence="1">
    <location>
        <begin position="150"/>
        <end position="187"/>
    </location>
</feature>
<feature type="compositionally biased region" description="Basic and acidic residues" evidence="1">
    <location>
        <begin position="58"/>
        <end position="71"/>
    </location>
</feature>
<dbReference type="PANTHER" id="PTHR42470">
    <property type="entry name" value="VAST DOMAIN-CONTAINING PROTEIN"/>
    <property type="match status" value="1"/>
</dbReference>
<dbReference type="EMBL" id="LT882696">
    <property type="protein sequence ID" value="SMY30590.1"/>
    <property type="molecule type" value="Genomic_DNA"/>
</dbReference>
<accession>A0A1Y6M478</accession>
<protein>
    <recommendedName>
        <fullName evidence="2">DUF7924 domain-containing protein</fullName>
    </recommendedName>
</protein>
<proteinExistence type="predicted"/>
<feature type="domain" description="DUF7924" evidence="2">
    <location>
        <begin position="236"/>
        <end position="462"/>
    </location>
</feature>
<feature type="compositionally biased region" description="Basic and acidic residues" evidence="1">
    <location>
        <begin position="38"/>
        <end position="47"/>
    </location>
</feature>
<dbReference type="AlphaFoldDB" id="A0A1Y6M478"/>
<feature type="compositionally biased region" description="Polar residues" evidence="1">
    <location>
        <begin position="495"/>
        <end position="528"/>
    </location>
</feature>
<dbReference type="Proteomes" id="UP000215453">
    <property type="component" value="Chromosome 21"/>
</dbReference>
<dbReference type="Pfam" id="PF25545">
    <property type="entry name" value="DUF7924"/>
    <property type="match status" value="1"/>
</dbReference>
<dbReference type="PANTHER" id="PTHR42470:SF2">
    <property type="match status" value="1"/>
</dbReference>
<feature type="region of interest" description="Disordered" evidence="1">
    <location>
        <begin position="25"/>
        <end position="117"/>
    </location>
</feature>